<organism evidence="2 3">
    <name type="scientific">Dispira parvispora</name>
    <dbReference type="NCBI Taxonomy" id="1520584"/>
    <lineage>
        <taxon>Eukaryota</taxon>
        <taxon>Fungi</taxon>
        <taxon>Fungi incertae sedis</taxon>
        <taxon>Zoopagomycota</taxon>
        <taxon>Kickxellomycotina</taxon>
        <taxon>Dimargaritomycetes</taxon>
        <taxon>Dimargaritales</taxon>
        <taxon>Dimargaritaceae</taxon>
        <taxon>Dispira</taxon>
    </lineage>
</organism>
<dbReference type="EMBL" id="JANBPY010001630">
    <property type="protein sequence ID" value="KAJ1959285.1"/>
    <property type="molecule type" value="Genomic_DNA"/>
</dbReference>
<sequence>MENHQRVSAIPILKEDNYKRWKTGIRAYLVVRGLWDIVDPENRMVKSEEETLNEHGTTKEVREAEVTMILNGYLSDEIVNSIDLSSLTPRETWNTLRSRFEKKTVVHVVDAMKKLRMDPDDEDPLERITRIRESGLVLRANKLNFDQEMILHYFAGLRYDPTNLKTQWYKVSMEEWNLDEFVAHIASTKPEPGSKRNPIEVINPRPSRRNIHVM</sequence>
<name>A0A9W8E5E3_9FUNG</name>
<proteinExistence type="predicted"/>
<reference evidence="2" key="1">
    <citation type="submission" date="2022-07" db="EMBL/GenBank/DDBJ databases">
        <title>Phylogenomic reconstructions and comparative analyses of Kickxellomycotina fungi.</title>
        <authorList>
            <person name="Reynolds N.K."/>
            <person name="Stajich J.E."/>
            <person name="Barry K."/>
            <person name="Grigoriev I.V."/>
            <person name="Crous P."/>
            <person name="Smith M.E."/>
        </authorList>
    </citation>
    <scope>NUCLEOTIDE SEQUENCE</scope>
    <source>
        <strain evidence="2">RSA 1196</strain>
    </source>
</reference>
<evidence type="ECO:0000259" key="1">
    <source>
        <dbReference type="Pfam" id="PF13961"/>
    </source>
</evidence>
<dbReference type="Proteomes" id="UP001150925">
    <property type="component" value="Unassembled WGS sequence"/>
</dbReference>
<gene>
    <name evidence="2" type="ORF">IWQ62_004673</name>
</gene>
<accession>A0A9W8E5E3</accession>
<dbReference type="OrthoDB" id="439192at2759"/>
<comment type="caution">
    <text evidence="2">The sequence shown here is derived from an EMBL/GenBank/DDBJ whole genome shotgun (WGS) entry which is preliminary data.</text>
</comment>
<dbReference type="InterPro" id="IPR025314">
    <property type="entry name" value="DUF4219"/>
</dbReference>
<feature type="domain" description="DUF4219" evidence="1">
    <location>
        <begin position="15"/>
        <end position="38"/>
    </location>
</feature>
<protein>
    <recommendedName>
        <fullName evidence="1">DUF4219 domain-containing protein</fullName>
    </recommendedName>
</protein>
<evidence type="ECO:0000313" key="3">
    <source>
        <dbReference type="Proteomes" id="UP001150925"/>
    </source>
</evidence>
<evidence type="ECO:0000313" key="2">
    <source>
        <dbReference type="EMBL" id="KAJ1959285.1"/>
    </source>
</evidence>
<dbReference type="Pfam" id="PF13961">
    <property type="entry name" value="DUF4219"/>
    <property type="match status" value="1"/>
</dbReference>
<dbReference type="AlphaFoldDB" id="A0A9W8E5E3"/>
<keyword evidence="3" id="KW-1185">Reference proteome</keyword>